<name>A0AAD2PXX0_9STRA</name>
<feature type="region of interest" description="Disordered" evidence="1">
    <location>
        <begin position="87"/>
        <end position="110"/>
    </location>
</feature>
<gene>
    <name evidence="2" type="ORF">CYCCA115_LOCUS23318</name>
</gene>
<feature type="region of interest" description="Disordered" evidence="1">
    <location>
        <begin position="1"/>
        <end position="26"/>
    </location>
</feature>
<feature type="compositionally biased region" description="Low complexity" evidence="1">
    <location>
        <begin position="567"/>
        <end position="577"/>
    </location>
</feature>
<feature type="compositionally biased region" description="Acidic residues" evidence="1">
    <location>
        <begin position="90"/>
        <end position="99"/>
    </location>
</feature>
<protein>
    <submittedName>
        <fullName evidence="2">Uncharacterized protein</fullName>
    </submittedName>
</protein>
<dbReference type="EMBL" id="CAKOGP040002391">
    <property type="protein sequence ID" value="CAJ1968605.1"/>
    <property type="molecule type" value="Genomic_DNA"/>
</dbReference>
<dbReference type="Proteomes" id="UP001295423">
    <property type="component" value="Unassembled WGS sequence"/>
</dbReference>
<evidence type="ECO:0000256" key="1">
    <source>
        <dbReference type="SAM" id="MobiDB-lite"/>
    </source>
</evidence>
<feature type="compositionally biased region" description="Acidic residues" evidence="1">
    <location>
        <begin position="394"/>
        <end position="410"/>
    </location>
</feature>
<feature type="region of interest" description="Disordered" evidence="1">
    <location>
        <begin position="385"/>
        <end position="577"/>
    </location>
</feature>
<reference evidence="2" key="1">
    <citation type="submission" date="2023-08" db="EMBL/GenBank/DDBJ databases">
        <authorList>
            <person name="Audoor S."/>
            <person name="Bilcke G."/>
        </authorList>
    </citation>
    <scope>NUCLEOTIDE SEQUENCE</scope>
</reference>
<keyword evidence="3" id="KW-1185">Reference proteome</keyword>
<dbReference type="AlphaFoldDB" id="A0AAD2PXX0"/>
<feature type="compositionally biased region" description="Acidic residues" evidence="1">
    <location>
        <begin position="427"/>
        <end position="441"/>
    </location>
</feature>
<feature type="compositionally biased region" description="Basic and acidic residues" evidence="1">
    <location>
        <begin position="100"/>
        <end position="110"/>
    </location>
</feature>
<feature type="compositionally biased region" description="Basic and acidic residues" evidence="1">
    <location>
        <begin position="552"/>
        <end position="561"/>
    </location>
</feature>
<feature type="compositionally biased region" description="Basic and acidic residues" evidence="1">
    <location>
        <begin position="470"/>
        <end position="485"/>
    </location>
</feature>
<organism evidence="2 3">
    <name type="scientific">Cylindrotheca closterium</name>
    <dbReference type="NCBI Taxonomy" id="2856"/>
    <lineage>
        <taxon>Eukaryota</taxon>
        <taxon>Sar</taxon>
        <taxon>Stramenopiles</taxon>
        <taxon>Ochrophyta</taxon>
        <taxon>Bacillariophyta</taxon>
        <taxon>Bacillariophyceae</taxon>
        <taxon>Bacillariophycidae</taxon>
        <taxon>Bacillariales</taxon>
        <taxon>Bacillariaceae</taxon>
        <taxon>Cylindrotheca</taxon>
    </lineage>
</organism>
<evidence type="ECO:0000313" key="2">
    <source>
        <dbReference type="EMBL" id="CAJ1968605.1"/>
    </source>
</evidence>
<accession>A0AAD2PXX0</accession>
<comment type="caution">
    <text evidence="2">The sequence shown here is derived from an EMBL/GenBank/DDBJ whole genome shotgun (WGS) entry which is preliminary data.</text>
</comment>
<feature type="compositionally biased region" description="Basic and acidic residues" evidence="1">
    <location>
        <begin position="517"/>
        <end position="526"/>
    </location>
</feature>
<proteinExistence type="predicted"/>
<evidence type="ECO:0000313" key="3">
    <source>
        <dbReference type="Proteomes" id="UP001295423"/>
    </source>
</evidence>
<sequence>MMEDKTTETNSPPFEENVMADEEDDQTSAARILNEAKQVLVELSADQAVEVDEADVAEPPPTMMKSLSFRVGFSRFAAPLAEIDVKPIEEGNEEDETEEERLVREQREEEHRKLEKMRKEVAKKKIELVRIYEIGKTRRRQYKTTENAHIRDKNAVARTLWRTRKSHHMNPLSGMKDYKKQMFKVSLPCHDSSNSTLAHEAKLLKVWHSNHILDHQMEMLHEQQELLISFLHKGVMNEASKDREEITGTLKEQVEAARTNRDELQEAYEARMAAQRKYIGNLKLKEMADDEKSVDSTALEAAKLAAGEIQSFEATKLRRSAELRIEAKFGSLKERKAKKEIRQEVFNKTLENVEEIERTSMERAKNISGEIQSVLSSIHVRLEEEDLSEHPIEEEPADTSEADADAEADESKESTPPQPLDRSFKEEPEEEVTERNDDDDDLGSHRIAASPQSTKNGDEHSQSSKGRVHDRKEKADISARLEMLRAKRQQQQQQVAARVSSRKLGSSRNGAKPAGDGTKKRVDLLQRARSARSARLVTKDPSSRSLASTQSKDAKLAELRERRRNRAATTPATVAES</sequence>